<comment type="caution">
    <text evidence="1">The sequence shown here is derived from an EMBL/GenBank/DDBJ whole genome shotgun (WGS) entry which is preliminary data.</text>
</comment>
<dbReference type="Proteomes" id="UP001281147">
    <property type="component" value="Unassembled WGS sequence"/>
</dbReference>
<accession>A0ACC3NYQ7</accession>
<dbReference type="EMBL" id="JAUTXU010000004">
    <property type="protein sequence ID" value="KAK3724722.1"/>
    <property type="molecule type" value="Genomic_DNA"/>
</dbReference>
<protein>
    <submittedName>
        <fullName evidence="1">Uncharacterized protein</fullName>
    </submittedName>
</protein>
<organism evidence="1 2">
    <name type="scientific">Vermiconidia calcicola</name>
    <dbReference type="NCBI Taxonomy" id="1690605"/>
    <lineage>
        <taxon>Eukaryota</taxon>
        <taxon>Fungi</taxon>
        <taxon>Dikarya</taxon>
        <taxon>Ascomycota</taxon>
        <taxon>Pezizomycotina</taxon>
        <taxon>Dothideomycetes</taxon>
        <taxon>Dothideomycetidae</taxon>
        <taxon>Mycosphaerellales</taxon>
        <taxon>Extremaceae</taxon>
        <taxon>Vermiconidia</taxon>
    </lineage>
</organism>
<evidence type="ECO:0000313" key="2">
    <source>
        <dbReference type="Proteomes" id="UP001281147"/>
    </source>
</evidence>
<gene>
    <name evidence="1" type="ORF">LTR37_000770</name>
</gene>
<reference evidence="1" key="1">
    <citation type="submission" date="2023-07" db="EMBL/GenBank/DDBJ databases">
        <title>Black Yeasts Isolated from many extreme environments.</title>
        <authorList>
            <person name="Coleine C."/>
            <person name="Stajich J.E."/>
            <person name="Selbmann L."/>
        </authorList>
    </citation>
    <scope>NUCLEOTIDE SEQUENCE</scope>
    <source>
        <strain evidence="1">CCFEE 5714</strain>
    </source>
</reference>
<keyword evidence="2" id="KW-1185">Reference proteome</keyword>
<name>A0ACC3NYQ7_9PEZI</name>
<evidence type="ECO:0000313" key="1">
    <source>
        <dbReference type="EMBL" id="KAK3724722.1"/>
    </source>
</evidence>
<proteinExistence type="predicted"/>
<sequence length="90" mass="10073">MTNITNKCMQFGEDRKSAVKELLNKNAVSTEEVDAVSEKYNSLIETEIENLETAVIAMQSFVKDIHADIGIIESEIQPGASIMNYKDDVY</sequence>